<proteinExistence type="predicted"/>
<dbReference type="AlphaFoldDB" id="A0A078AV66"/>
<dbReference type="EMBL" id="CCKQ01013124">
    <property type="protein sequence ID" value="CDW84753.1"/>
    <property type="molecule type" value="Genomic_DNA"/>
</dbReference>
<feature type="region of interest" description="Disordered" evidence="1">
    <location>
        <begin position="43"/>
        <end position="63"/>
    </location>
</feature>
<feature type="region of interest" description="Disordered" evidence="1">
    <location>
        <begin position="334"/>
        <end position="373"/>
    </location>
</feature>
<evidence type="ECO:0000313" key="3">
    <source>
        <dbReference type="Proteomes" id="UP000039865"/>
    </source>
</evidence>
<gene>
    <name evidence="2" type="primary">Contig10929.g11680</name>
    <name evidence="2" type="ORF">STYLEM_13821</name>
</gene>
<dbReference type="Proteomes" id="UP000039865">
    <property type="component" value="Unassembled WGS sequence"/>
</dbReference>
<dbReference type="InParanoid" id="A0A078AV66"/>
<reference evidence="2 3" key="1">
    <citation type="submission" date="2014-06" db="EMBL/GenBank/DDBJ databases">
        <authorList>
            <person name="Swart Estienne"/>
        </authorList>
    </citation>
    <scope>NUCLEOTIDE SEQUENCE [LARGE SCALE GENOMIC DNA]</scope>
    <source>
        <strain evidence="2 3">130c</strain>
    </source>
</reference>
<accession>A0A078AV66</accession>
<protein>
    <submittedName>
        <fullName evidence="2">Uncharacterized protein</fullName>
    </submittedName>
</protein>
<sequence length="706" mass="80710">MEHSQLTNVQPSYSRNASTISNTVIQIQKINNLKDLVNQNSSKKIQPKMTRNNNNAKSQKQLPNVFYKKEYNNRFKQDDQQALDSLACTIYYTKQAVINSKRGQSEYLNEAIELELIVFKKEIEEKFAKSVINKVFDYPRQLSFSQTFSSDFQNEYQQQTSSLSNCKPYSQTVDDERIMKRNKSNGKINTFIDQNSANNLNNFQPTGFNQQIIDPKKIKILEQITSGSVGNINQIPVYQNSKSSKNIMEIDMNNFDLHHTQKTIKKSKGRDNTGLDDKFNNILFQQYKETAIIRDKSSSELSKVKRQQFQSLILQQKEKKNNIGSVIGQLFKQQNSKSKTRNLASSQLQNQGSFKQQSITQQTSDSNYYPSKSQQNYQINEQKIYSIQKTMQSLTPIKNKNQPSQITQQNIQKIQEMLNTQTLNKMPSQHQLLMQSQVQQEYFPVELHLTHQHSTGLKQQNSIVRTDLKKNSSVERILNVTPVKTKLKLIDSRNSNNLASSTTNLAGMSSQNKHAKTSLANGLTMLQQNQELLKSIKMKNIKQLIKNKSTGKLLTTTPAKEQKLNRQSSQDNKQITNIQIQANLNVIMNHPGSSQNYNLNKIPSQATLNLNNQKFIAKGSHPMLAQSNHMINNNTMSQADLSRITNQSQTTRTNKSNNRKSNTHRNIQNSQAQVNTNSVMMNMGNIPSKFISSNHSNSRYGIMSNL</sequence>
<feature type="compositionally biased region" description="Polar residues" evidence="1">
    <location>
        <begin position="43"/>
        <end position="62"/>
    </location>
</feature>
<feature type="compositionally biased region" description="Polar residues" evidence="1">
    <location>
        <begin position="643"/>
        <end position="656"/>
    </location>
</feature>
<feature type="compositionally biased region" description="Polar residues" evidence="1">
    <location>
        <begin position="664"/>
        <end position="673"/>
    </location>
</feature>
<name>A0A078AV66_STYLE</name>
<evidence type="ECO:0000313" key="2">
    <source>
        <dbReference type="EMBL" id="CDW84753.1"/>
    </source>
</evidence>
<feature type="region of interest" description="Disordered" evidence="1">
    <location>
        <begin position="643"/>
        <end position="673"/>
    </location>
</feature>
<evidence type="ECO:0000256" key="1">
    <source>
        <dbReference type="SAM" id="MobiDB-lite"/>
    </source>
</evidence>
<organism evidence="2 3">
    <name type="scientific">Stylonychia lemnae</name>
    <name type="common">Ciliate</name>
    <dbReference type="NCBI Taxonomy" id="5949"/>
    <lineage>
        <taxon>Eukaryota</taxon>
        <taxon>Sar</taxon>
        <taxon>Alveolata</taxon>
        <taxon>Ciliophora</taxon>
        <taxon>Intramacronucleata</taxon>
        <taxon>Spirotrichea</taxon>
        <taxon>Stichotrichia</taxon>
        <taxon>Sporadotrichida</taxon>
        <taxon>Oxytrichidae</taxon>
        <taxon>Stylonychinae</taxon>
        <taxon>Stylonychia</taxon>
    </lineage>
</organism>
<keyword evidence="3" id="KW-1185">Reference proteome</keyword>